<evidence type="ECO:0008006" key="5">
    <source>
        <dbReference type="Google" id="ProtNLM"/>
    </source>
</evidence>
<evidence type="ECO:0000313" key="3">
    <source>
        <dbReference type="EMBL" id="OGG02388.1"/>
    </source>
</evidence>
<proteinExistence type="predicted"/>
<protein>
    <recommendedName>
        <fullName evidence="5">AtpZ/AtpI family protein</fullName>
    </recommendedName>
</protein>
<sequence>MANDRGVTKRYSLKADKSGRLSATEDETKSDRHTRIQWDALFLFSGVGFGIVIPLIAGVLLGNYADTRLGSRPVATITGLLIGTVLSVASLISTFSAFLKKTKTGD</sequence>
<feature type="transmembrane region" description="Helical" evidence="2">
    <location>
        <begin position="40"/>
        <end position="62"/>
    </location>
</feature>
<feature type="transmembrane region" description="Helical" evidence="2">
    <location>
        <begin position="74"/>
        <end position="99"/>
    </location>
</feature>
<evidence type="ECO:0000256" key="1">
    <source>
        <dbReference type="SAM" id="MobiDB-lite"/>
    </source>
</evidence>
<dbReference type="Proteomes" id="UP000178448">
    <property type="component" value="Unassembled WGS sequence"/>
</dbReference>
<evidence type="ECO:0000256" key="2">
    <source>
        <dbReference type="SAM" id="Phobius"/>
    </source>
</evidence>
<dbReference type="EMBL" id="MFJD01000008">
    <property type="protein sequence ID" value="OGG02388.1"/>
    <property type="molecule type" value="Genomic_DNA"/>
</dbReference>
<dbReference type="InterPro" id="IPR032820">
    <property type="entry name" value="ATPase_put"/>
</dbReference>
<accession>A0A1F5YQA4</accession>
<comment type="caution">
    <text evidence="3">The sequence shown here is derived from an EMBL/GenBank/DDBJ whole genome shotgun (WGS) entry which is preliminary data.</text>
</comment>
<keyword evidence="2" id="KW-0472">Membrane</keyword>
<name>A0A1F5YQA4_9BACT</name>
<keyword evidence="2" id="KW-0812">Transmembrane</keyword>
<evidence type="ECO:0000313" key="4">
    <source>
        <dbReference type="Proteomes" id="UP000178448"/>
    </source>
</evidence>
<reference evidence="3 4" key="1">
    <citation type="journal article" date="2016" name="Nat. Commun.">
        <title>Thousands of microbial genomes shed light on interconnected biogeochemical processes in an aquifer system.</title>
        <authorList>
            <person name="Anantharaman K."/>
            <person name="Brown C.T."/>
            <person name="Hug L.A."/>
            <person name="Sharon I."/>
            <person name="Castelle C.J."/>
            <person name="Probst A.J."/>
            <person name="Thomas B.C."/>
            <person name="Singh A."/>
            <person name="Wilkins M.J."/>
            <person name="Karaoz U."/>
            <person name="Brodie E.L."/>
            <person name="Williams K.H."/>
            <person name="Hubbard S.S."/>
            <person name="Banfield J.F."/>
        </authorList>
    </citation>
    <scope>NUCLEOTIDE SEQUENCE [LARGE SCALE GENOMIC DNA]</scope>
</reference>
<dbReference type="AlphaFoldDB" id="A0A1F5YQA4"/>
<feature type="region of interest" description="Disordered" evidence="1">
    <location>
        <begin position="1"/>
        <end position="31"/>
    </location>
</feature>
<gene>
    <name evidence="3" type="ORF">A2Z33_04980</name>
</gene>
<dbReference type="STRING" id="1798374.A2Z33_04980"/>
<dbReference type="Pfam" id="PF09527">
    <property type="entry name" value="ATPase_gene1"/>
    <property type="match status" value="1"/>
</dbReference>
<organism evidence="3 4">
    <name type="scientific">Candidatus Gottesmanbacteria bacterium RBG_16_52_11</name>
    <dbReference type="NCBI Taxonomy" id="1798374"/>
    <lineage>
        <taxon>Bacteria</taxon>
        <taxon>Candidatus Gottesmaniibacteriota</taxon>
    </lineage>
</organism>
<keyword evidence="2" id="KW-1133">Transmembrane helix</keyword>